<keyword evidence="1" id="KW-0732">Signal</keyword>
<protein>
    <recommendedName>
        <fullName evidence="4">Right handed beta helix domain-containing protein</fullName>
    </recommendedName>
</protein>
<dbReference type="SUPFAM" id="SSF51126">
    <property type="entry name" value="Pectin lyase-like"/>
    <property type="match status" value="1"/>
</dbReference>
<gene>
    <name evidence="2" type="ORF">O9Z63_16755</name>
</gene>
<feature type="chain" id="PRO_5045268706" description="Right handed beta helix domain-containing protein" evidence="1">
    <location>
        <begin position="17"/>
        <end position="508"/>
    </location>
</feature>
<feature type="signal peptide" evidence="1">
    <location>
        <begin position="1"/>
        <end position="16"/>
    </location>
</feature>
<proteinExistence type="predicted"/>
<dbReference type="EMBL" id="CP115396">
    <property type="protein sequence ID" value="WBO84016.1"/>
    <property type="molecule type" value="Genomic_DNA"/>
</dbReference>
<evidence type="ECO:0000313" key="2">
    <source>
        <dbReference type="EMBL" id="WBO84016.1"/>
    </source>
</evidence>
<keyword evidence="3" id="KW-1185">Reference proteome</keyword>
<accession>A0ABY7PMQ7</accession>
<dbReference type="RefSeq" id="WP_270126495.1">
    <property type="nucleotide sequence ID" value="NZ_CP115396.1"/>
</dbReference>
<evidence type="ECO:0000256" key="1">
    <source>
        <dbReference type="SAM" id="SignalP"/>
    </source>
</evidence>
<evidence type="ECO:0008006" key="4">
    <source>
        <dbReference type="Google" id="ProtNLM"/>
    </source>
</evidence>
<dbReference type="InterPro" id="IPR011050">
    <property type="entry name" value="Pectin_lyase_fold/virulence"/>
</dbReference>
<dbReference type="Proteomes" id="UP001211872">
    <property type="component" value="Chromosome"/>
</dbReference>
<evidence type="ECO:0000313" key="3">
    <source>
        <dbReference type="Proteomes" id="UP001211872"/>
    </source>
</evidence>
<reference evidence="2 3" key="1">
    <citation type="journal article" date="2011" name="Int. J. Syst. Evol. Microbiol.">
        <title>Hymenobacter yonginensis sp. nov., isolated from a mesotrophic artificial lake.</title>
        <authorList>
            <person name="Joung Y."/>
            <person name="Cho S.H."/>
            <person name="Kim H."/>
            <person name="Kim S.B."/>
            <person name="Joh K."/>
        </authorList>
    </citation>
    <scope>NUCLEOTIDE SEQUENCE [LARGE SCALE GENOMIC DNA]</scope>
    <source>
        <strain evidence="2 3">KCTC 22745</strain>
    </source>
</reference>
<name>A0ABY7PMQ7_9BACT</name>
<sequence>MRFLLPLLLICCALLALLPGCEPKEDLLTTDNSAKLEFSADTVLFDTVFTQVGTVSKRLWVYNRNSRAVKIDQIRLADTNPGTYSLIINGDERQAAAGLEIRGKDSLLVLVKARLGATSALKPFLLTEQLLFTTNGNEQDVKLVAYGQNAYFHVLERLPCDAVWRNDKPHVIYGAALVDSLCTLRIQPGTRIYSHGGAALVVRGTLLINENANPTTELKDDDRSTIVRFQGDRLEAAYNDVPGQWAGIQFDASSSRNNVVNFVDIKNASFGFLVFNPRNRPHPKVTVRNTSIRNISGAGLTFASGGQSFDGGGVLSFSGDFDLTNCLFTNCGEYAVAGVGGGIYNLNYCTVANYTPLFSRRETASLSFTNTPPDDKRPLVSPITIGVSINNSIVWGSIAEELFFENSDRYRSSLSIRNSLLRTRAYAAAADAADKPGLGNPALNNLLNVNPKFKRSPENAADKYDYRLDTLSPASNKARFDALVPRDLVNKARNTSTPDLGAYERVNP</sequence>
<organism evidence="2 3">
    <name type="scientific">Hymenobacter yonginensis</name>
    <dbReference type="NCBI Taxonomy" id="748197"/>
    <lineage>
        <taxon>Bacteria</taxon>
        <taxon>Pseudomonadati</taxon>
        <taxon>Bacteroidota</taxon>
        <taxon>Cytophagia</taxon>
        <taxon>Cytophagales</taxon>
        <taxon>Hymenobacteraceae</taxon>
        <taxon>Hymenobacter</taxon>
    </lineage>
</organism>